<dbReference type="VEuPathDB" id="ToxoDB:LOC34617538"/>
<reference evidence="2 3" key="1">
    <citation type="journal article" date="2016" name="BMC Genomics">
        <title>Comparative genomics reveals Cyclospora cayetanensis possesses coccidia-like metabolism and invasion components but unique surface antigens.</title>
        <authorList>
            <person name="Liu S."/>
            <person name="Wang L."/>
            <person name="Zheng H."/>
            <person name="Xu Z."/>
            <person name="Roellig D.M."/>
            <person name="Li N."/>
            <person name="Frace M.A."/>
            <person name="Tang K."/>
            <person name="Arrowood M.J."/>
            <person name="Moss D.M."/>
            <person name="Zhang L."/>
            <person name="Feng Y."/>
            <person name="Xiao L."/>
        </authorList>
    </citation>
    <scope>NUCLEOTIDE SEQUENCE [LARGE SCALE GENOMIC DNA]</scope>
    <source>
        <strain evidence="2 3">CHN_HEN01</strain>
    </source>
</reference>
<feature type="region of interest" description="Disordered" evidence="1">
    <location>
        <begin position="106"/>
        <end position="146"/>
    </location>
</feature>
<dbReference type="VEuPathDB" id="ToxoDB:cyc_08445"/>
<dbReference type="EMBL" id="JROU02001628">
    <property type="protein sequence ID" value="OEH75803.1"/>
    <property type="molecule type" value="Genomic_DNA"/>
</dbReference>
<proteinExistence type="predicted"/>
<dbReference type="InParanoid" id="A0A1D3CX69"/>
<name>A0A1D3CX69_9EIME</name>
<feature type="compositionally biased region" description="Low complexity" evidence="1">
    <location>
        <begin position="24"/>
        <end position="39"/>
    </location>
</feature>
<accession>A0A1D3CX69</accession>
<protein>
    <submittedName>
        <fullName evidence="2">Uncharacterized protein</fullName>
    </submittedName>
</protein>
<sequence length="415" mass="43234">MASSLVITSSSSQGGVMSSSLAPSGLSLGSPTSSGAPLGCAARTDTRGSSMHGSCSRPSSVLRHVAVIEKQAHARSSSCCCCTDTHVFVGGTGLVGTIFVWRIPPQTQQQHEQGEQNHHEQGEQNHHEQGEQNHHEQGERNQQEQQKPPGLEFVGLLGQALDALQKVMGDALALTPGAAASAAAAAWRGSRNSSLYARRDSFFTSPVGDELLQHGVFEASQVYVHLLLNSPSPRCVLGAEGKGFAVLGAAISGSGSASTSRIGDDLQAVEFLQDGKLVVAAASCPSAYPLGIYETQKGHLLAAFAATALLLLIAHAPPPSVASSTPATAVAKGRYLAAASDVGGCLAMAFIEDEKLAELHRHYDSCAKEEEQQAAAGGRADATPADQRAPVVPQILPLQAFFINERAVMSAHVHE</sequence>
<feature type="compositionally biased region" description="Polar residues" evidence="1">
    <location>
        <begin position="47"/>
        <end position="59"/>
    </location>
</feature>
<dbReference type="AlphaFoldDB" id="A0A1D3CX69"/>
<evidence type="ECO:0000256" key="1">
    <source>
        <dbReference type="SAM" id="MobiDB-lite"/>
    </source>
</evidence>
<feature type="compositionally biased region" description="Basic and acidic residues" evidence="1">
    <location>
        <begin position="112"/>
        <end position="142"/>
    </location>
</feature>
<evidence type="ECO:0000313" key="2">
    <source>
        <dbReference type="EMBL" id="OEH75803.1"/>
    </source>
</evidence>
<comment type="caution">
    <text evidence="2">The sequence shown here is derived from an EMBL/GenBank/DDBJ whole genome shotgun (WGS) entry which is preliminary data.</text>
</comment>
<feature type="region of interest" description="Disordered" evidence="1">
    <location>
        <begin position="24"/>
        <end position="59"/>
    </location>
</feature>
<gene>
    <name evidence="2" type="ORF">cyc_08445</name>
</gene>
<evidence type="ECO:0000313" key="3">
    <source>
        <dbReference type="Proteomes" id="UP000095192"/>
    </source>
</evidence>
<organism evidence="2 3">
    <name type="scientific">Cyclospora cayetanensis</name>
    <dbReference type="NCBI Taxonomy" id="88456"/>
    <lineage>
        <taxon>Eukaryota</taxon>
        <taxon>Sar</taxon>
        <taxon>Alveolata</taxon>
        <taxon>Apicomplexa</taxon>
        <taxon>Conoidasida</taxon>
        <taxon>Coccidia</taxon>
        <taxon>Eucoccidiorida</taxon>
        <taxon>Eimeriorina</taxon>
        <taxon>Eimeriidae</taxon>
        <taxon>Cyclospora</taxon>
    </lineage>
</organism>
<dbReference type="Proteomes" id="UP000095192">
    <property type="component" value="Unassembled WGS sequence"/>
</dbReference>
<keyword evidence="3" id="KW-1185">Reference proteome</keyword>